<dbReference type="InterPro" id="IPR003591">
    <property type="entry name" value="Leu-rich_rpt_typical-subtyp"/>
</dbReference>
<evidence type="ECO:0000259" key="8">
    <source>
        <dbReference type="Pfam" id="PF23559"/>
    </source>
</evidence>
<dbReference type="InterPro" id="IPR042197">
    <property type="entry name" value="Apaf_helical"/>
</dbReference>
<feature type="domain" description="NB-ARC" evidence="6">
    <location>
        <begin position="205"/>
        <end position="280"/>
    </location>
</feature>
<evidence type="ECO:0000259" key="7">
    <source>
        <dbReference type="Pfam" id="PF18052"/>
    </source>
</evidence>
<evidence type="ECO:0000313" key="10">
    <source>
        <dbReference type="EMBL" id="SPC88472.1"/>
    </source>
</evidence>
<dbReference type="Pfam" id="PF13855">
    <property type="entry name" value="LRR_8"/>
    <property type="match status" value="1"/>
</dbReference>
<evidence type="ECO:0000256" key="5">
    <source>
        <dbReference type="ARBA" id="ARBA00022840"/>
    </source>
</evidence>
<feature type="domain" description="Disease resistance protein winged helix" evidence="8">
    <location>
        <begin position="440"/>
        <end position="513"/>
    </location>
</feature>
<dbReference type="InterPro" id="IPR058922">
    <property type="entry name" value="WHD_DRP"/>
</dbReference>
<keyword evidence="5" id="KW-0067">ATP-binding</keyword>
<evidence type="ECO:0000256" key="1">
    <source>
        <dbReference type="ARBA" id="ARBA00022614"/>
    </source>
</evidence>
<evidence type="ECO:0000256" key="3">
    <source>
        <dbReference type="ARBA" id="ARBA00022741"/>
    </source>
</evidence>
<dbReference type="InterPro" id="IPR038005">
    <property type="entry name" value="RX-like_CC"/>
</dbReference>
<dbReference type="Gene3D" id="3.80.10.10">
    <property type="entry name" value="Ribonuclease Inhibitor"/>
    <property type="match status" value="1"/>
</dbReference>
<dbReference type="GO" id="GO:0043531">
    <property type="term" value="F:ADP binding"/>
    <property type="evidence" value="ECO:0007669"/>
    <property type="project" value="InterPro"/>
</dbReference>
<organism evidence="10">
    <name type="scientific">Fagus sylvatica</name>
    <name type="common">Beechnut</name>
    <dbReference type="NCBI Taxonomy" id="28930"/>
    <lineage>
        <taxon>Eukaryota</taxon>
        <taxon>Viridiplantae</taxon>
        <taxon>Streptophyta</taxon>
        <taxon>Embryophyta</taxon>
        <taxon>Tracheophyta</taxon>
        <taxon>Spermatophyta</taxon>
        <taxon>Magnoliopsida</taxon>
        <taxon>eudicotyledons</taxon>
        <taxon>Gunneridae</taxon>
        <taxon>Pentapetalae</taxon>
        <taxon>rosids</taxon>
        <taxon>fabids</taxon>
        <taxon>Fagales</taxon>
        <taxon>Fagaceae</taxon>
        <taxon>Fagus</taxon>
    </lineage>
</organism>
<evidence type="ECO:0000256" key="4">
    <source>
        <dbReference type="ARBA" id="ARBA00022821"/>
    </source>
</evidence>
<dbReference type="AlphaFoldDB" id="A0A2N9FMH8"/>
<dbReference type="EMBL" id="OIVN01001000">
    <property type="protein sequence ID" value="SPC88472.1"/>
    <property type="molecule type" value="Genomic_DNA"/>
</dbReference>
<evidence type="ECO:0008006" key="11">
    <source>
        <dbReference type="Google" id="ProtNLM"/>
    </source>
</evidence>
<dbReference type="SUPFAM" id="SSF52540">
    <property type="entry name" value="P-loop containing nucleoside triphosphate hydrolases"/>
    <property type="match status" value="1"/>
</dbReference>
<dbReference type="PRINTS" id="PR00364">
    <property type="entry name" value="DISEASERSIST"/>
</dbReference>
<protein>
    <recommendedName>
        <fullName evidence="11">NB-ARC domain-containing protein</fullName>
    </recommendedName>
</protein>
<dbReference type="Pfam" id="PF18052">
    <property type="entry name" value="Rx_N"/>
    <property type="match status" value="1"/>
</dbReference>
<dbReference type="InterPro" id="IPR027417">
    <property type="entry name" value="P-loop_NTPase"/>
</dbReference>
<dbReference type="InterPro" id="IPR041118">
    <property type="entry name" value="Rx_N"/>
</dbReference>
<dbReference type="InterPro" id="IPR002182">
    <property type="entry name" value="NB-ARC"/>
</dbReference>
<dbReference type="PANTHER" id="PTHR36766:SF40">
    <property type="entry name" value="DISEASE RESISTANCE PROTEIN RGA3"/>
    <property type="match status" value="1"/>
</dbReference>
<keyword evidence="4" id="KW-0611">Plant defense</keyword>
<accession>A0A2N9FMH8</accession>
<dbReference type="InterPro" id="IPR032675">
    <property type="entry name" value="LRR_dom_sf"/>
</dbReference>
<evidence type="ECO:0000259" key="9">
    <source>
        <dbReference type="Pfam" id="PF25019"/>
    </source>
</evidence>
<keyword evidence="1" id="KW-0433">Leucine-rich repeat</keyword>
<dbReference type="InterPro" id="IPR036388">
    <property type="entry name" value="WH-like_DNA-bd_sf"/>
</dbReference>
<dbReference type="Gene3D" id="3.40.50.300">
    <property type="entry name" value="P-loop containing nucleotide triphosphate hydrolases"/>
    <property type="match status" value="1"/>
</dbReference>
<feature type="domain" description="R13L1/DRL21-like LRR repeat region" evidence="9">
    <location>
        <begin position="703"/>
        <end position="826"/>
    </location>
</feature>
<dbReference type="GO" id="GO:0006952">
    <property type="term" value="P:defense response"/>
    <property type="evidence" value="ECO:0007669"/>
    <property type="project" value="UniProtKB-KW"/>
</dbReference>
<dbReference type="GO" id="GO:0005524">
    <property type="term" value="F:ATP binding"/>
    <property type="evidence" value="ECO:0007669"/>
    <property type="project" value="UniProtKB-KW"/>
</dbReference>
<reference evidence="10" key="1">
    <citation type="submission" date="2018-02" db="EMBL/GenBank/DDBJ databases">
        <authorList>
            <person name="Cohen D.B."/>
            <person name="Kent A.D."/>
        </authorList>
    </citation>
    <scope>NUCLEOTIDE SEQUENCE</scope>
</reference>
<dbReference type="InterPro" id="IPR001611">
    <property type="entry name" value="Leu-rich_rpt"/>
</dbReference>
<dbReference type="CDD" id="cd14798">
    <property type="entry name" value="RX-CC_like"/>
    <property type="match status" value="1"/>
</dbReference>
<gene>
    <name evidence="10" type="ORF">FSB_LOCUS16354</name>
</gene>
<keyword evidence="3" id="KW-0547">Nucleotide-binding</keyword>
<dbReference type="Gene3D" id="1.20.5.4130">
    <property type="match status" value="1"/>
</dbReference>
<proteinExistence type="predicted"/>
<dbReference type="InterPro" id="IPR056789">
    <property type="entry name" value="LRR_R13L1-DRL21"/>
</dbReference>
<feature type="domain" description="NB-ARC" evidence="6">
    <location>
        <begin position="281"/>
        <end position="356"/>
    </location>
</feature>
<dbReference type="Pfam" id="PF23559">
    <property type="entry name" value="WHD_DRP"/>
    <property type="match status" value="1"/>
</dbReference>
<dbReference type="FunFam" id="1.10.10.10:FF:000322">
    <property type="entry name" value="Probable disease resistance protein At1g63360"/>
    <property type="match status" value="1"/>
</dbReference>
<dbReference type="SMART" id="SM00369">
    <property type="entry name" value="LRR_TYP"/>
    <property type="match status" value="3"/>
</dbReference>
<evidence type="ECO:0000259" key="6">
    <source>
        <dbReference type="Pfam" id="PF00931"/>
    </source>
</evidence>
<dbReference type="GO" id="GO:0051707">
    <property type="term" value="P:response to other organism"/>
    <property type="evidence" value="ECO:0007669"/>
    <property type="project" value="UniProtKB-ARBA"/>
</dbReference>
<keyword evidence="2" id="KW-0677">Repeat</keyword>
<dbReference type="Gene3D" id="1.10.8.430">
    <property type="entry name" value="Helical domain of apoptotic protease-activating factors"/>
    <property type="match status" value="1"/>
</dbReference>
<dbReference type="Pfam" id="PF25019">
    <property type="entry name" value="LRR_R13L1-DRL21"/>
    <property type="match status" value="1"/>
</dbReference>
<name>A0A2N9FMH8_FAGSY</name>
<dbReference type="Gene3D" id="1.10.10.10">
    <property type="entry name" value="Winged helix-like DNA-binding domain superfamily/Winged helix DNA-binding domain"/>
    <property type="match status" value="1"/>
</dbReference>
<sequence>MGLRSKAIVEAKTAHGEQNSWARQPQAAGLAVGHLQTGIGHGPRVQAGVVLQFAGWASPSSRGRGQLAIMVDREMQAEVRLFRGAKKEVEKLTSTLRSIEAVLNDAEKRQVKEEGVKDWVDKLKDISYDMDDVMDEWRTTILKAQISNSQVEFELYKIKYLNERLDVIAREKDLYMFHVSNEEPERPRTTSIVDVSEVCGRDEDKDIVVGHLLMNETRQVNRNFHIICIAGMGGIGKTTLAQLAFNDDNVKACFDVRVWVCVSDPFDEVRIAKAIIESINKGKKFFLVLDDVWNEDFLKWEPLRNTLRFGAPGSRVLVTTRNERVVKMMGGTCIPLGKLSEEDCWSLFSQIAFSERDPEECRRLEDLGREISHKCNGLPLAAKTLGSLMRLKQTREDWQYILDSEIWTLEEVETSLFPHLLLSYYDLPSSVRRCFSYCAVFPKDHKIAKHELIKLWMAQGFLSASGSTREMELTGREYFENLATHSFFQDFEKDKVDGSIQKCKMHDIVHDFAQFLTKNECMIMEVNGVNEGRMDCRKARHLTILVAAPAPFPVSICNAEQLRTLSIRHDDNRGIASVLPVLCRQLTCLRALNLRNSLIEELPEDVGKLVHLRYLNLCNTNLKELPETVSNLCNLQTLNLAGCQCLQKLPQGIGKLVNLRHLEIDWTLSLHVLPKGIGRLGRSLRTLSRFLIGARDVSEACKIEDLKNLNYLRKKLCIEGLGNVADVGEAERAQLKYKRHLHGLELCFSGQQVERRIDEDVLEALQPHSDIENISIFYHMGSTICPSWMMLLGRLRKLSLKNCENCQLLPPLGKLKSLESLGLFHMSSVQKVGLEFLGLETDNGGLVSSPVILFPHLKELIFVNMSNWETWDGIITRRGEGDVDIRIMPCLRYLHINDCPKLMVLPRYLQTTQPQKLTISGCTFLKQHVLEGAGENWDKISHIPNIKFDDIYVQKDSHRVNAADPI</sequence>
<feature type="domain" description="Disease resistance N-terminal" evidence="7">
    <location>
        <begin position="76"/>
        <end position="150"/>
    </location>
</feature>
<evidence type="ECO:0000256" key="2">
    <source>
        <dbReference type="ARBA" id="ARBA00022737"/>
    </source>
</evidence>
<dbReference type="PANTHER" id="PTHR36766">
    <property type="entry name" value="PLANT BROAD-SPECTRUM MILDEW RESISTANCE PROTEIN RPW8"/>
    <property type="match status" value="1"/>
</dbReference>
<dbReference type="SUPFAM" id="SSF52058">
    <property type="entry name" value="L domain-like"/>
    <property type="match status" value="1"/>
</dbReference>
<dbReference type="Pfam" id="PF00931">
    <property type="entry name" value="NB-ARC"/>
    <property type="match status" value="2"/>
</dbReference>